<dbReference type="Proteomes" id="UP000070186">
    <property type="component" value="Unassembled WGS sequence"/>
</dbReference>
<evidence type="ECO:0000313" key="3">
    <source>
        <dbReference type="Proteomes" id="UP000070186"/>
    </source>
</evidence>
<dbReference type="AlphaFoldDB" id="A0A133XI90"/>
<proteinExistence type="predicted"/>
<dbReference type="EMBL" id="LODL01000019">
    <property type="protein sequence ID" value="KXB30651.1"/>
    <property type="molecule type" value="Genomic_DNA"/>
</dbReference>
<feature type="transmembrane region" description="Helical" evidence="1">
    <location>
        <begin position="29"/>
        <end position="49"/>
    </location>
</feature>
<feature type="transmembrane region" description="Helical" evidence="1">
    <location>
        <begin position="109"/>
        <end position="127"/>
    </location>
</feature>
<feature type="transmembrane region" description="Helical" evidence="1">
    <location>
        <begin position="61"/>
        <end position="80"/>
    </location>
</feature>
<accession>A0A133XI90</accession>
<evidence type="ECO:0000313" key="2">
    <source>
        <dbReference type="EMBL" id="KXB30651.1"/>
    </source>
</evidence>
<gene>
    <name evidence="2" type="ORF">AT959_07875</name>
</gene>
<comment type="caution">
    <text evidence="2">The sequence shown here is derived from an EMBL/GenBank/DDBJ whole genome shotgun (WGS) entry which is preliminary data.</text>
</comment>
<organism evidence="2 3">
    <name type="scientific">Dechloromonas denitrificans</name>
    <dbReference type="NCBI Taxonomy" id="281362"/>
    <lineage>
        <taxon>Bacteria</taxon>
        <taxon>Pseudomonadati</taxon>
        <taxon>Pseudomonadota</taxon>
        <taxon>Betaproteobacteria</taxon>
        <taxon>Rhodocyclales</taxon>
        <taxon>Azonexaceae</taxon>
        <taxon>Dechloromonas</taxon>
    </lineage>
</organism>
<reference evidence="2 3" key="1">
    <citation type="submission" date="2015-12" db="EMBL/GenBank/DDBJ databases">
        <title>Nitrous oxide reduction kinetics distinguish bacteria harboring typical versus atypical NosZ.</title>
        <authorList>
            <person name="Yoon S."/>
            <person name="Nissen S."/>
            <person name="Park D."/>
            <person name="Sanford R.A."/>
            <person name="Loeffler F.E."/>
        </authorList>
    </citation>
    <scope>NUCLEOTIDE SEQUENCE [LARGE SCALE GENOMIC DNA]</scope>
    <source>
        <strain evidence="2 3">ATCC BAA-841</strain>
    </source>
</reference>
<dbReference type="RefSeq" id="WP_066882386.1">
    <property type="nucleotide sequence ID" value="NZ_LODL01000019.1"/>
</dbReference>
<feature type="transmembrane region" description="Helical" evidence="1">
    <location>
        <begin position="139"/>
        <end position="163"/>
    </location>
</feature>
<name>A0A133XI90_9RHOO</name>
<evidence type="ECO:0000256" key="1">
    <source>
        <dbReference type="SAM" id="Phobius"/>
    </source>
</evidence>
<sequence length="184" mass="20152">MNINPANWPINEDIESEFRFWARGLQNSVGLGAICALAFGLLIAALPKGIEYPGGEFARNFWPYLVEVAFWLGMFAGLLWGGSQRLGMALAATLPWQEPHSDRESTGRFFGQWAVFAALLGFFLWLAHQLALGTGMAEVAAVFAAFTPIKTVCWIAAGLYAAVAIAHRRQSRPVAPLGERSVKR</sequence>
<keyword evidence="1" id="KW-1133">Transmembrane helix</keyword>
<protein>
    <submittedName>
        <fullName evidence="2">Uncharacterized protein</fullName>
    </submittedName>
</protein>
<keyword evidence="3" id="KW-1185">Reference proteome</keyword>
<keyword evidence="1" id="KW-0812">Transmembrane</keyword>
<dbReference type="STRING" id="281362.AT959_07875"/>
<keyword evidence="1" id="KW-0472">Membrane</keyword>